<proteinExistence type="predicted"/>
<organism evidence="1 2">
    <name type="scientific">Segatella cerevisiae</name>
    <dbReference type="NCBI Taxonomy" id="2053716"/>
    <lineage>
        <taxon>Bacteria</taxon>
        <taxon>Pseudomonadati</taxon>
        <taxon>Bacteroidota</taxon>
        <taxon>Bacteroidia</taxon>
        <taxon>Bacteroidales</taxon>
        <taxon>Prevotellaceae</taxon>
        <taxon>Segatella</taxon>
    </lineage>
</organism>
<keyword evidence="2" id="KW-1185">Reference proteome</keyword>
<dbReference type="EMBL" id="JAMXLY010000001">
    <property type="protein sequence ID" value="MCO6024280.1"/>
    <property type="molecule type" value="Genomic_DNA"/>
</dbReference>
<accession>A0ABT1BU28</accession>
<protein>
    <submittedName>
        <fullName evidence="1">Uncharacterized protein</fullName>
    </submittedName>
</protein>
<evidence type="ECO:0000313" key="2">
    <source>
        <dbReference type="Proteomes" id="UP001204015"/>
    </source>
</evidence>
<comment type="caution">
    <text evidence="1">The sequence shown here is derived from an EMBL/GenBank/DDBJ whole genome shotgun (WGS) entry which is preliminary data.</text>
</comment>
<dbReference type="Proteomes" id="UP001204015">
    <property type="component" value="Unassembled WGS sequence"/>
</dbReference>
<evidence type="ECO:0000313" key="1">
    <source>
        <dbReference type="EMBL" id="MCO6024280.1"/>
    </source>
</evidence>
<reference evidence="1 2" key="1">
    <citation type="submission" date="2022-06" db="EMBL/GenBank/DDBJ databases">
        <title>A taxonomic note on the genus Prevotella: Description of four novel genera and emended description of the genera Hallella and Xylanibacter.</title>
        <authorList>
            <person name="Hitch T.C.A."/>
        </authorList>
    </citation>
    <scope>NUCLEOTIDE SEQUENCE [LARGE SCALE GENOMIC DNA]</scope>
    <source>
        <strain evidence="1 2">DSM 100619</strain>
    </source>
</reference>
<name>A0ABT1BU28_9BACT</name>
<sequence length="182" mass="21211">MTFDDITNDGRLWAVRYDGCIDNVLDKLFDQWNDIDWLRNFFRNNMNDLTSYFHITDVNEAIADTIEDSGRLECMIMDLSPSADLDTLFRPLNNYQTSAMLLDKEKARLKRYIHHTSWLRIYAIRLSEGAYIITGGAIKLTATMEERTHTATELKKMECVRNFLLAEGIVDNESFIDFYNAN</sequence>
<dbReference type="RefSeq" id="WP_252759642.1">
    <property type="nucleotide sequence ID" value="NZ_JAMXLY010000001.1"/>
</dbReference>
<gene>
    <name evidence="1" type="ORF">NG821_00195</name>
</gene>